<evidence type="ECO:0000313" key="9">
    <source>
        <dbReference type="Proteomes" id="UP001501265"/>
    </source>
</evidence>
<evidence type="ECO:0000256" key="3">
    <source>
        <dbReference type="ARBA" id="ARBA00022723"/>
    </source>
</evidence>
<dbReference type="InterPro" id="IPR014436">
    <property type="entry name" value="Extradiol_dOase_DODA"/>
</dbReference>
<keyword evidence="9" id="KW-1185">Reference proteome</keyword>
<dbReference type="Gene3D" id="3.40.830.10">
    <property type="entry name" value="LigB-like"/>
    <property type="match status" value="1"/>
</dbReference>
<evidence type="ECO:0000313" key="8">
    <source>
        <dbReference type="EMBL" id="GAA4821432.1"/>
    </source>
</evidence>
<keyword evidence="8" id="KW-0223">Dioxygenase</keyword>
<dbReference type="EMBL" id="BAABIG010000083">
    <property type="protein sequence ID" value="GAA4821432.1"/>
    <property type="molecule type" value="Genomic_DNA"/>
</dbReference>
<evidence type="ECO:0000256" key="6">
    <source>
        <dbReference type="SAM" id="MobiDB-lite"/>
    </source>
</evidence>
<dbReference type="SUPFAM" id="SSF53213">
    <property type="entry name" value="LigB-like"/>
    <property type="match status" value="1"/>
</dbReference>
<evidence type="ECO:0000256" key="1">
    <source>
        <dbReference type="ARBA" id="ARBA00001947"/>
    </source>
</evidence>
<evidence type="ECO:0000256" key="5">
    <source>
        <dbReference type="ARBA" id="ARBA00023002"/>
    </source>
</evidence>
<evidence type="ECO:0000259" key="7">
    <source>
        <dbReference type="Pfam" id="PF02900"/>
    </source>
</evidence>
<name>A0ABP9CZ96_9ACTN</name>
<keyword evidence="5" id="KW-0560">Oxidoreductase</keyword>
<comment type="cofactor">
    <cofactor evidence="1">
        <name>Zn(2+)</name>
        <dbReference type="ChEBI" id="CHEBI:29105"/>
    </cofactor>
</comment>
<dbReference type="CDD" id="cd07363">
    <property type="entry name" value="45_DOPA_Dioxygenase"/>
    <property type="match status" value="1"/>
</dbReference>
<sequence length="310" mass="34370">MRIQVRESKYKKYEKYEKCKKRKKYNERDERNECKSHEGEGVAVMSTAAQERRPAERMPALYLSHGAPPLADDPVWPGELAAWSAALPRPKAILVVSAHWEEAPLALGAVETVPLVYDFWGFPEHYYQVRYAAPGAPALAESVRKLLRAPGTPVQDVPDRGLDHGAYVPLVEMYPDADLPVLQVSLPTLDPVRLMEMGRRLAPLRDEGVLIIGSGFFTHNLAALRQSGTPAWSAEFDDWGRRALEAGDVDALLDFGRKSPAGRLAHPRTEHFAPLFVTMGAADAAGELDSQRSVIDGFWLGMAKRSVQFG</sequence>
<dbReference type="InterPro" id="IPR004183">
    <property type="entry name" value="Xdiol_dOase_suB"/>
</dbReference>
<comment type="similarity">
    <text evidence="2">Belongs to the DODA-type extradiol aromatic ring-opening dioxygenase family.</text>
</comment>
<keyword evidence="4" id="KW-0862">Zinc</keyword>
<comment type="caution">
    <text evidence="8">The sequence shown here is derived from an EMBL/GenBank/DDBJ whole genome shotgun (WGS) entry which is preliminary data.</text>
</comment>
<dbReference type="GO" id="GO:0051213">
    <property type="term" value="F:dioxygenase activity"/>
    <property type="evidence" value="ECO:0007669"/>
    <property type="project" value="UniProtKB-KW"/>
</dbReference>
<protein>
    <submittedName>
        <fullName evidence="8">Class III extradiol ring-cleavage dioxygenase</fullName>
    </submittedName>
</protein>
<reference evidence="9" key="1">
    <citation type="journal article" date="2019" name="Int. J. Syst. Evol. Microbiol.">
        <title>The Global Catalogue of Microorganisms (GCM) 10K type strain sequencing project: providing services to taxonomists for standard genome sequencing and annotation.</title>
        <authorList>
            <consortium name="The Broad Institute Genomics Platform"/>
            <consortium name="The Broad Institute Genome Sequencing Center for Infectious Disease"/>
            <person name="Wu L."/>
            <person name="Ma J."/>
        </authorList>
    </citation>
    <scope>NUCLEOTIDE SEQUENCE [LARGE SCALE GENOMIC DNA]</scope>
    <source>
        <strain evidence="9">JCM 18081</strain>
    </source>
</reference>
<evidence type="ECO:0000256" key="2">
    <source>
        <dbReference type="ARBA" id="ARBA00007581"/>
    </source>
</evidence>
<evidence type="ECO:0000256" key="4">
    <source>
        <dbReference type="ARBA" id="ARBA00022833"/>
    </source>
</evidence>
<dbReference type="PANTHER" id="PTHR30096">
    <property type="entry name" value="4,5-DOPA DIOXYGENASE EXTRADIOL-LIKE PROTEIN"/>
    <property type="match status" value="1"/>
</dbReference>
<feature type="region of interest" description="Disordered" evidence="6">
    <location>
        <begin position="21"/>
        <end position="44"/>
    </location>
</feature>
<proteinExistence type="inferred from homology"/>
<dbReference type="Pfam" id="PF02900">
    <property type="entry name" value="LigB"/>
    <property type="match status" value="1"/>
</dbReference>
<feature type="compositionally biased region" description="Basic and acidic residues" evidence="6">
    <location>
        <begin position="26"/>
        <end position="40"/>
    </location>
</feature>
<feature type="domain" description="Extradiol ring-cleavage dioxygenase class III enzyme subunit B" evidence="7">
    <location>
        <begin position="80"/>
        <end position="289"/>
    </location>
</feature>
<keyword evidence="3" id="KW-0479">Metal-binding</keyword>
<dbReference type="PANTHER" id="PTHR30096:SF0">
    <property type="entry name" value="4,5-DOPA DIOXYGENASE EXTRADIOL-LIKE PROTEIN"/>
    <property type="match status" value="1"/>
</dbReference>
<dbReference type="PIRSF" id="PIRSF006157">
    <property type="entry name" value="Doxgns_DODA"/>
    <property type="match status" value="1"/>
</dbReference>
<dbReference type="Proteomes" id="UP001501265">
    <property type="component" value="Unassembled WGS sequence"/>
</dbReference>
<organism evidence="8 9">
    <name type="scientific">Streptomyces ziwulingensis</name>
    <dbReference type="NCBI Taxonomy" id="1045501"/>
    <lineage>
        <taxon>Bacteria</taxon>
        <taxon>Bacillati</taxon>
        <taxon>Actinomycetota</taxon>
        <taxon>Actinomycetes</taxon>
        <taxon>Kitasatosporales</taxon>
        <taxon>Streptomycetaceae</taxon>
        <taxon>Streptomyces</taxon>
    </lineage>
</organism>
<accession>A0ABP9CZ96</accession>
<gene>
    <name evidence="8" type="ORF">GCM10023220_63200</name>
</gene>